<keyword evidence="1" id="KW-0812">Transmembrane</keyword>
<dbReference type="STRING" id="501024.RTCCBAU85039_4910"/>
<dbReference type="RefSeq" id="WP_420884126.1">
    <property type="nucleotide sequence ID" value="NZ_FNXB01000034.1"/>
</dbReference>
<reference evidence="4" key="1">
    <citation type="submission" date="2016-10" db="EMBL/GenBank/DDBJ databases">
        <authorList>
            <person name="Wibberg D."/>
        </authorList>
    </citation>
    <scope>NUCLEOTIDE SEQUENCE [LARGE SCALE GENOMIC DNA]</scope>
</reference>
<gene>
    <name evidence="2" type="ORF">RTCCBAU85039_4910</name>
    <name evidence="3" type="ORF">SAMN05216228_102511</name>
</gene>
<evidence type="ECO:0000313" key="3">
    <source>
        <dbReference type="EMBL" id="SEO78445.1"/>
    </source>
</evidence>
<keyword evidence="1" id="KW-1133">Transmembrane helix</keyword>
<dbReference type="EMBL" id="FOCV01000025">
    <property type="protein sequence ID" value="SEO78445.1"/>
    <property type="molecule type" value="Genomic_DNA"/>
</dbReference>
<organism evidence="2 4">
    <name type="scientific">Rhizobium tibeticum</name>
    <dbReference type="NCBI Taxonomy" id="501024"/>
    <lineage>
        <taxon>Bacteria</taxon>
        <taxon>Pseudomonadati</taxon>
        <taxon>Pseudomonadota</taxon>
        <taxon>Alphaproteobacteria</taxon>
        <taxon>Hyphomicrobiales</taxon>
        <taxon>Rhizobiaceae</taxon>
        <taxon>Rhizobium/Agrobacterium group</taxon>
        <taxon>Rhizobium</taxon>
    </lineage>
</organism>
<keyword evidence="5" id="KW-1185">Reference proteome</keyword>
<evidence type="ECO:0000313" key="4">
    <source>
        <dbReference type="Proteomes" id="UP000183063"/>
    </source>
</evidence>
<protein>
    <submittedName>
        <fullName evidence="2">Uncharacterized protein</fullName>
    </submittedName>
</protein>
<dbReference type="Proteomes" id="UP000198939">
    <property type="component" value="Unassembled WGS sequence"/>
</dbReference>
<evidence type="ECO:0000256" key="1">
    <source>
        <dbReference type="SAM" id="Phobius"/>
    </source>
</evidence>
<dbReference type="AlphaFoldDB" id="A0A1H8SIP8"/>
<evidence type="ECO:0000313" key="2">
    <source>
        <dbReference type="EMBL" id="SEI13184.1"/>
    </source>
</evidence>
<reference evidence="3 5" key="3">
    <citation type="submission" date="2016-10" db="EMBL/GenBank/DDBJ databases">
        <authorList>
            <person name="Varghese N."/>
            <person name="Submissions S."/>
        </authorList>
    </citation>
    <scope>NUCLEOTIDE SEQUENCE [LARGE SCALE GENOMIC DNA]</scope>
    <source>
        <strain evidence="3 5">CGMCC 1.7071</strain>
    </source>
</reference>
<reference evidence="2" key="2">
    <citation type="submission" date="2016-10" db="EMBL/GenBank/DDBJ databases">
        <authorList>
            <person name="de Groot N.N."/>
        </authorList>
    </citation>
    <scope>NUCLEOTIDE SEQUENCE [LARGE SCALE GENOMIC DNA]</scope>
    <source>
        <strain evidence="2">CCBAU85039</strain>
    </source>
</reference>
<dbReference type="EMBL" id="FNXB01000034">
    <property type="protein sequence ID" value="SEI13184.1"/>
    <property type="molecule type" value="Genomic_DNA"/>
</dbReference>
<keyword evidence="1" id="KW-0472">Membrane</keyword>
<proteinExistence type="predicted"/>
<feature type="transmembrane region" description="Helical" evidence="1">
    <location>
        <begin position="105"/>
        <end position="124"/>
    </location>
</feature>
<accession>A0A1H8SIP8</accession>
<name>A0A1H8SIP8_9HYPH</name>
<sequence length="135" mass="14863">MQNGQPNTTRIVELVDCGHSAAIAPPKLKIAIVQRFLEADAPAFAQIEVGLNMCDVVKHQSESLVPIASLRRLRVDAAEVDALAPLGCDSQSTNRDRFEMLPSRFKGAGIITILLYFYAPLAFVQKKALQERKQT</sequence>
<dbReference type="Proteomes" id="UP000183063">
    <property type="component" value="Unassembled WGS sequence"/>
</dbReference>
<evidence type="ECO:0000313" key="5">
    <source>
        <dbReference type="Proteomes" id="UP000198939"/>
    </source>
</evidence>